<accession>A0A927UAW0</accession>
<dbReference type="PRINTS" id="PR01346">
    <property type="entry name" value="HELNAPAPROT"/>
</dbReference>
<reference evidence="4" key="1">
    <citation type="submission" date="2019-04" db="EMBL/GenBank/DDBJ databases">
        <title>Evolution of Biomass-Degrading Anaerobic Consortia Revealed by Metagenomics.</title>
        <authorList>
            <person name="Peng X."/>
        </authorList>
    </citation>
    <scope>NUCLEOTIDE SEQUENCE</scope>
    <source>
        <strain evidence="4">SIG311</strain>
    </source>
</reference>
<sequence length="149" mass="17373">MLRKEPLMEKKINAMLSDLVVFYHKLQCYHWYVKGNDFFVIHTTLQKCYEEVKEQLDELAESALMIGYSPVATMKDFTKMASIKEGKAGFVNSKDIIKDILADYQHLLEATEELKKEAEENEVYLISVLTDELISCYSKKIWMLSQSQM</sequence>
<dbReference type="PIRSF" id="PIRSF005900">
    <property type="entry name" value="Dps"/>
    <property type="match status" value="1"/>
</dbReference>
<dbReference type="SUPFAM" id="SSF47240">
    <property type="entry name" value="Ferritin-like"/>
    <property type="match status" value="1"/>
</dbReference>
<evidence type="ECO:0000259" key="3">
    <source>
        <dbReference type="Pfam" id="PF00210"/>
    </source>
</evidence>
<dbReference type="InterPro" id="IPR012347">
    <property type="entry name" value="Ferritin-like"/>
</dbReference>
<dbReference type="AlphaFoldDB" id="A0A927UAW0"/>
<comment type="caution">
    <text evidence="4">The sequence shown here is derived from an EMBL/GenBank/DDBJ whole genome shotgun (WGS) entry which is preliminary data.</text>
</comment>
<name>A0A927UAW0_9FIRM</name>
<feature type="domain" description="Ferritin/DPS" evidence="3">
    <location>
        <begin position="10"/>
        <end position="145"/>
    </location>
</feature>
<comment type="similarity">
    <text evidence="1 2">Belongs to the Dps family.</text>
</comment>
<organism evidence="4 5">
    <name type="scientific">Pseudobutyrivibrio ruminis</name>
    <dbReference type="NCBI Taxonomy" id="46206"/>
    <lineage>
        <taxon>Bacteria</taxon>
        <taxon>Bacillati</taxon>
        <taxon>Bacillota</taxon>
        <taxon>Clostridia</taxon>
        <taxon>Lachnospirales</taxon>
        <taxon>Lachnospiraceae</taxon>
        <taxon>Pseudobutyrivibrio</taxon>
    </lineage>
</organism>
<dbReference type="GO" id="GO:0008199">
    <property type="term" value="F:ferric iron binding"/>
    <property type="evidence" value="ECO:0007669"/>
    <property type="project" value="InterPro"/>
</dbReference>
<dbReference type="PANTHER" id="PTHR42932:SF1">
    <property type="entry name" value="GENERAL STRESS PROTEIN 20U"/>
    <property type="match status" value="1"/>
</dbReference>
<dbReference type="InterPro" id="IPR002177">
    <property type="entry name" value="DPS_DNA-bd"/>
</dbReference>
<dbReference type="Proteomes" id="UP000766246">
    <property type="component" value="Unassembled WGS sequence"/>
</dbReference>
<dbReference type="InterPro" id="IPR008331">
    <property type="entry name" value="Ferritin_DPS_dom"/>
</dbReference>
<evidence type="ECO:0000256" key="2">
    <source>
        <dbReference type="RuleBase" id="RU003875"/>
    </source>
</evidence>
<evidence type="ECO:0000313" key="5">
    <source>
        <dbReference type="Proteomes" id="UP000766246"/>
    </source>
</evidence>
<protein>
    <submittedName>
        <fullName evidence="4">DNA starvation/stationary phase protection protein</fullName>
    </submittedName>
</protein>
<dbReference type="InterPro" id="IPR009078">
    <property type="entry name" value="Ferritin-like_SF"/>
</dbReference>
<evidence type="ECO:0000313" key="4">
    <source>
        <dbReference type="EMBL" id="MBE5918964.1"/>
    </source>
</evidence>
<dbReference type="Gene3D" id="1.20.1260.10">
    <property type="match status" value="1"/>
</dbReference>
<evidence type="ECO:0000256" key="1">
    <source>
        <dbReference type="ARBA" id="ARBA00009497"/>
    </source>
</evidence>
<dbReference type="PANTHER" id="PTHR42932">
    <property type="entry name" value="GENERAL STRESS PROTEIN 20U"/>
    <property type="match status" value="1"/>
</dbReference>
<proteinExistence type="inferred from homology"/>
<dbReference type="EMBL" id="SVER01000007">
    <property type="protein sequence ID" value="MBE5918964.1"/>
    <property type="molecule type" value="Genomic_DNA"/>
</dbReference>
<gene>
    <name evidence="4" type="ORF">E7272_03880</name>
</gene>
<dbReference type="Pfam" id="PF00210">
    <property type="entry name" value="Ferritin"/>
    <property type="match status" value="1"/>
</dbReference>
<dbReference type="CDD" id="cd01043">
    <property type="entry name" value="DPS"/>
    <property type="match status" value="1"/>
</dbReference>